<keyword evidence="7 9" id="KW-0472">Membrane</keyword>
<dbReference type="Pfam" id="PF04143">
    <property type="entry name" value="Sulf_transp"/>
    <property type="match status" value="1"/>
</dbReference>
<evidence type="ECO:0000256" key="3">
    <source>
        <dbReference type="ARBA" id="ARBA00022475"/>
    </source>
</evidence>
<organism evidence="10 11">
    <name type="scientific">Aliarcobacter cryaerophilus</name>
    <dbReference type="NCBI Taxonomy" id="28198"/>
    <lineage>
        <taxon>Bacteria</taxon>
        <taxon>Pseudomonadati</taxon>
        <taxon>Campylobacterota</taxon>
        <taxon>Epsilonproteobacteria</taxon>
        <taxon>Campylobacterales</taxon>
        <taxon>Arcobacteraceae</taxon>
        <taxon>Aliarcobacter</taxon>
    </lineage>
</organism>
<dbReference type="AlphaFoldDB" id="A0A2S9SLB8"/>
<evidence type="ECO:0000256" key="4">
    <source>
        <dbReference type="ARBA" id="ARBA00022519"/>
    </source>
</evidence>
<sequence>MFDLEIYEIVFIAFFAIAFVFGFFAQQKQFCFSGSLKDYIQIKSTKRAASVVMAMIVAIISTQIFASIFDIDLSSSSYFKSNINYFAIIIGGALFGAGMMIADGCSSRSIVKFSQGDANALVTLLFIAIFAFASTKGILFGVVNGFINNQFMIDISSNLSNFTLNIYFVLVILVLILAYFVKKVKRVFSLYDGVIIGFLIGFAWFISGYIGAESIEKEIQVQALSYVYPSAKTLEFFTFFEITELSIGVCIVLGAIFGAYFSTFFNKKYSFGCTSKMNFNKLKYNMIGGSMMGIGGIMAIGCTVGQGLSGVSTLVFSSFLAIISIGVSGFITGKILYKKDKLPMCFLFEWEDDDKKQKPLDYEI</sequence>
<accession>A0A2S9SLB8</accession>
<evidence type="ECO:0000256" key="6">
    <source>
        <dbReference type="ARBA" id="ARBA00022989"/>
    </source>
</evidence>
<feature type="transmembrane region" description="Helical" evidence="9">
    <location>
        <begin position="83"/>
        <end position="101"/>
    </location>
</feature>
<keyword evidence="5 9" id="KW-0812">Transmembrane</keyword>
<comment type="similarity">
    <text evidence="8">Belongs to the TsuA/YedE (TC 9.B.102) family.</text>
</comment>
<dbReference type="InterPro" id="IPR007272">
    <property type="entry name" value="Sulf_transp_TsuA/YedE"/>
</dbReference>
<gene>
    <name evidence="10" type="ORF">CJ669_08080</name>
</gene>
<evidence type="ECO:0000256" key="2">
    <source>
        <dbReference type="ARBA" id="ARBA00022448"/>
    </source>
</evidence>
<keyword evidence="2" id="KW-0813">Transport</keyword>
<feature type="transmembrane region" description="Helical" evidence="9">
    <location>
        <begin position="6"/>
        <end position="26"/>
    </location>
</feature>
<dbReference type="RefSeq" id="WP_105909480.1">
    <property type="nucleotide sequence ID" value="NZ_NXGJ01000010.1"/>
</dbReference>
<evidence type="ECO:0000313" key="10">
    <source>
        <dbReference type="EMBL" id="PRM87353.1"/>
    </source>
</evidence>
<dbReference type="Proteomes" id="UP000239065">
    <property type="component" value="Unassembled WGS sequence"/>
</dbReference>
<dbReference type="EMBL" id="NXGJ01000010">
    <property type="protein sequence ID" value="PRM87353.1"/>
    <property type="molecule type" value="Genomic_DNA"/>
</dbReference>
<keyword evidence="6 9" id="KW-1133">Transmembrane helix</keyword>
<evidence type="ECO:0000256" key="8">
    <source>
        <dbReference type="ARBA" id="ARBA00035655"/>
    </source>
</evidence>
<feature type="transmembrane region" description="Helical" evidence="9">
    <location>
        <begin position="162"/>
        <end position="181"/>
    </location>
</feature>
<keyword evidence="3" id="KW-1003">Cell membrane</keyword>
<name>A0A2S9SLB8_9BACT</name>
<feature type="transmembrane region" description="Helical" evidence="9">
    <location>
        <begin position="245"/>
        <end position="265"/>
    </location>
</feature>
<comment type="subcellular location">
    <subcellularLocation>
        <location evidence="1">Cell inner membrane</location>
        <topology evidence="1">Multi-pass membrane protein</topology>
    </subcellularLocation>
</comment>
<protein>
    <submittedName>
        <fullName evidence="10">Uncharacterized protein</fullName>
    </submittedName>
</protein>
<feature type="transmembrane region" description="Helical" evidence="9">
    <location>
        <begin position="193"/>
        <end position="212"/>
    </location>
</feature>
<feature type="transmembrane region" description="Helical" evidence="9">
    <location>
        <begin position="286"/>
        <end position="308"/>
    </location>
</feature>
<proteinExistence type="inferred from homology"/>
<evidence type="ECO:0000256" key="9">
    <source>
        <dbReference type="SAM" id="Phobius"/>
    </source>
</evidence>
<dbReference type="PANTHER" id="PTHR30574:SF1">
    <property type="entry name" value="SULPHUR TRANSPORT DOMAIN-CONTAINING PROTEIN"/>
    <property type="match status" value="1"/>
</dbReference>
<feature type="transmembrane region" description="Helical" evidence="9">
    <location>
        <begin position="314"/>
        <end position="337"/>
    </location>
</feature>
<reference evidence="10 11" key="1">
    <citation type="submission" date="2017-09" db="EMBL/GenBank/DDBJ databases">
        <title>Reassesment of A. cryaerophilus.</title>
        <authorList>
            <person name="Perez-Cataluna A."/>
            <person name="Collado L."/>
            <person name="Salgado O."/>
            <person name="Lefinanco V."/>
            <person name="Figueras M.J."/>
        </authorList>
    </citation>
    <scope>NUCLEOTIDE SEQUENCE [LARGE SCALE GENOMIC DNA]</scope>
    <source>
        <strain evidence="10 11">LMG 9861</strain>
    </source>
</reference>
<evidence type="ECO:0000256" key="7">
    <source>
        <dbReference type="ARBA" id="ARBA00023136"/>
    </source>
</evidence>
<feature type="transmembrane region" description="Helical" evidence="9">
    <location>
        <begin position="121"/>
        <end position="142"/>
    </location>
</feature>
<evidence type="ECO:0000313" key="11">
    <source>
        <dbReference type="Proteomes" id="UP000239065"/>
    </source>
</evidence>
<evidence type="ECO:0000256" key="5">
    <source>
        <dbReference type="ARBA" id="ARBA00022692"/>
    </source>
</evidence>
<dbReference type="PANTHER" id="PTHR30574">
    <property type="entry name" value="INNER MEMBRANE PROTEIN YEDE"/>
    <property type="match status" value="1"/>
</dbReference>
<comment type="caution">
    <text evidence="10">The sequence shown here is derived from an EMBL/GenBank/DDBJ whole genome shotgun (WGS) entry which is preliminary data.</text>
</comment>
<keyword evidence="4" id="KW-0997">Cell inner membrane</keyword>
<evidence type="ECO:0000256" key="1">
    <source>
        <dbReference type="ARBA" id="ARBA00004429"/>
    </source>
</evidence>
<dbReference type="GO" id="GO:0005886">
    <property type="term" value="C:plasma membrane"/>
    <property type="evidence" value="ECO:0007669"/>
    <property type="project" value="UniProtKB-SubCell"/>
</dbReference>
<feature type="transmembrane region" description="Helical" evidence="9">
    <location>
        <begin position="47"/>
        <end position="71"/>
    </location>
</feature>